<dbReference type="AlphaFoldDB" id="A0A964T5T6"/>
<dbReference type="OrthoDB" id="5295305at2"/>
<protein>
    <submittedName>
        <fullName evidence="2">N-acetyltransferase</fullName>
    </submittedName>
</protein>
<dbReference type="PROSITE" id="PS51186">
    <property type="entry name" value="GNAT"/>
    <property type="match status" value="1"/>
</dbReference>
<evidence type="ECO:0000313" key="2">
    <source>
        <dbReference type="EMBL" id="MYZ49003.1"/>
    </source>
</evidence>
<sequence>MTKTDDLSGWSPRALPDASPMAGALVELVPLDPEAHWRPLWRAFGGAESRAVWTFMPIGPFEGEAAFREGLRWIAARPDWVPFAILDRAGGGAFGTASYMRIDPANGSAEVGCIVFGEGLRRRPGATEAMLLMAKRVFDELGYRRYEWKCDALNAPSRAAAERFGFTYEGTFRQHMVTKGRNRDTAWFAMTDGDWPAVRAGMEAWLAETSFDREGAQRTRLADAIASARAGAREPA</sequence>
<dbReference type="RefSeq" id="WP_161141347.1">
    <property type="nucleotide sequence ID" value="NZ_SPKJ01000056.1"/>
</dbReference>
<dbReference type="GO" id="GO:0005737">
    <property type="term" value="C:cytoplasm"/>
    <property type="evidence" value="ECO:0007669"/>
    <property type="project" value="TreeGrafter"/>
</dbReference>
<proteinExistence type="predicted"/>
<organism evidence="2 3">
    <name type="scientific">Propylenella binzhouense</name>
    <dbReference type="NCBI Taxonomy" id="2555902"/>
    <lineage>
        <taxon>Bacteria</taxon>
        <taxon>Pseudomonadati</taxon>
        <taxon>Pseudomonadota</taxon>
        <taxon>Alphaproteobacteria</taxon>
        <taxon>Hyphomicrobiales</taxon>
        <taxon>Propylenellaceae</taxon>
        <taxon>Propylenella</taxon>
    </lineage>
</organism>
<reference evidence="2" key="1">
    <citation type="submission" date="2019-03" db="EMBL/GenBank/DDBJ databases">
        <title>Afifella sp. nov., isolated from activated sludge.</title>
        <authorList>
            <person name="Li Q."/>
            <person name="Liu Y."/>
        </authorList>
    </citation>
    <scope>NUCLEOTIDE SEQUENCE</scope>
    <source>
        <strain evidence="2">L72</strain>
    </source>
</reference>
<dbReference type="Pfam" id="PF13302">
    <property type="entry name" value="Acetyltransf_3"/>
    <property type="match status" value="1"/>
</dbReference>
<dbReference type="SUPFAM" id="SSF55729">
    <property type="entry name" value="Acyl-CoA N-acyltransferases (Nat)"/>
    <property type="match status" value="1"/>
</dbReference>
<comment type="caution">
    <text evidence="2">The sequence shown here is derived from an EMBL/GenBank/DDBJ whole genome shotgun (WGS) entry which is preliminary data.</text>
</comment>
<dbReference type="FunFam" id="3.40.630.30:FF:000047">
    <property type="entry name" value="Acetyltransferase, GNAT family"/>
    <property type="match status" value="1"/>
</dbReference>
<name>A0A964T5T6_9HYPH</name>
<evidence type="ECO:0000259" key="1">
    <source>
        <dbReference type="PROSITE" id="PS51186"/>
    </source>
</evidence>
<evidence type="ECO:0000313" key="3">
    <source>
        <dbReference type="Proteomes" id="UP000773614"/>
    </source>
</evidence>
<dbReference type="GO" id="GO:0008999">
    <property type="term" value="F:protein-N-terminal-alanine acetyltransferase activity"/>
    <property type="evidence" value="ECO:0007669"/>
    <property type="project" value="TreeGrafter"/>
</dbReference>
<dbReference type="PANTHER" id="PTHR43441">
    <property type="entry name" value="RIBOSOMAL-PROTEIN-SERINE ACETYLTRANSFERASE"/>
    <property type="match status" value="1"/>
</dbReference>
<dbReference type="GO" id="GO:1990189">
    <property type="term" value="F:protein N-terminal-serine acetyltransferase activity"/>
    <property type="evidence" value="ECO:0007669"/>
    <property type="project" value="TreeGrafter"/>
</dbReference>
<dbReference type="InterPro" id="IPR000182">
    <property type="entry name" value="GNAT_dom"/>
</dbReference>
<dbReference type="InterPro" id="IPR016181">
    <property type="entry name" value="Acyl_CoA_acyltransferase"/>
</dbReference>
<gene>
    <name evidence="2" type="ORF">E4O86_14905</name>
</gene>
<feature type="domain" description="N-acetyltransferase" evidence="1">
    <location>
        <begin position="26"/>
        <end position="184"/>
    </location>
</feature>
<dbReference type="Proteomes" id="UP000773614">
    <property type="component" value="Unassembled WGS sequence"/>
</dbReference>
<dbReference type="EMBL" id="SPKJ01000056">
    <property type="protein sequence ID" value="MYZ49003.1"/>
    <property type="molecule type" value="Genomic_DNA"/>
</dbReference>
<keyword evidence="3" id="KW-1185">Reference proteome</keyword>
<dbReference type="Gene3D" id="3.40.630.30">
    <property type="match status" value="1"/>
</dbReference>
<dbReference type="InterPro" id="IPR051908">
    <property type="entry name" value="Ribosomal_N-acetyltransferase"/>
</dbReference>
<dbReference type="PANTHER" id="PTHR43441:SF2">
    <property type="entry name" value="FAMILY ACETYLTRANSFERASE, PUTATIVE (AFU_ORTHOLOGUE AFUA_7G00850)-RELATED"/>
    <property type="match status" value="1"/>
</dbReference>
<accession>A0A964T5T6</accession>